<reference evidence="2" key="2">
    <citation type="submission" date="2018-05" db="EMBL/GenBank/DDBJ databases">
        <title>OgluRS3 (Oryza glumaepatula Reference Sequence Version 3).</title>
        <authorList>
            <person name="Zhang J."/>
            <person name="Kudrna D."/>
            <person name="Lee S."/>
            <person name="Talag J."/>
            <person name="Welchert J."/>
            <person name="Wing R.A."/>
        </authorList>
    </citation>
    <scope>NUCLEOTIDE SEQUENCE [LARGE SCALE GENOMIC DNA]</scope>
</reference>
<dbReference type="AlphaFoldDB" id="A0A0E0A9A0"/>
<keyword evidence="3" id="KW-1185">Reference proteome</keyword>
<proteinExistence type="predicted"/>
<dbReference type="Proteomes" id="UP000026961">
    <property type="component" value="Chromosome 6"/>
</dbReference>
<feature type="region of interest" description="Disordered" evidence="1">
    <location>
        <begin position="65"/>
        <end position="109"/>
    </location>
</feature>
<accession>A0A0E0A9A0</accession>
<evidence type="ECO:0000313" key="3">
    <source>
        <dbReference type="Proteomes" id="UP000026961"/>
    </source>
</evidence>
<dbReference type="Gramene" id="OGLUM06G14900.1">
    <property type="protein sequence ID" value="OGLUM06G14900.1"/>
    <property type="gene ID" value="OGLUM06G14900"/>
</dbReference>
<evidence type="ECO:0000313" key="2">
    <source>
        <dbReference type="EnsemblPlants" id="OGLUM06G14900.1"/>
    </source>
</evidence>
<reference evidence="2" key="1">
    <citation type="submission" date="2015-04" db="UniProtKB">
        <authorList>
            <consortium name="EnsemblPlants"/>
        </authorList>
    </citation>
    <scope>IDENTIFICATION</scope>
</reference>
<name>A0A0E0A9A0_9ORYZ</name>
<organism evidence="2">
    <name type="scientific">Oryza glumipatula</name>
    <dbReference type="NCBI Taxonomy" id="40148"/>
    <lineage>
        <taxon>Eukaryota</taxon>
        <taxon>Viridiplantae</taxon>
        <taxon>Streptophyta</taxon>
        <taxon>Embryophyta</taxon>
        <taxon>Tracheophyta</taxon>
        <taxon>Spermatophyta</taxon>
        <taxon>Magnoliopsida</taxon>
        <taxon>Liliopsida</taxon>
        <taxon>Poales</taxon>
        <taxon>Poaceae</taxon>
        <taxon>BOP clade</taxon>
        <taxon>Oryzoideae</taxon>
        <taxon>Oryzeae</taxon>
        <taxon>Oryzinae</taxon>
        <taxon>Oryza</taxon>
    </lineage>
</organism>
<protein>
    <submittedName>
        <fullName evidence="2">Uncharacterized protein</fullName>
    </submittedName>
</protein>
<sequence>MTQTVWRRGRIHRSPEVETIELLKWMIPVIQKTRRANPSAGTSEQPHAAVAALEYAPCVNGKPCARPRVDGEPGDRPLSCVDGEPCARPRVVDGEPGVQPRVGDWGGRPRVGDLGDWRSIDGSRRRLTLGKSFWVNV</sequence>
<dbReference type="EnsemblPlants" id="OGLUM06G14900.1">
    <property type="protein sequence ID" value="OGLUM06G14900.1"/>
    <property type="gene ID" value="OGLUM06G14900"/>
</dbReference>
<evidence type="ECO:0000256" key="1">
    <source>
        <dbReference type="SAM" id="MobiDB-lite"/>
    </source>
</evidence>
<dbReference type="HOGENOM" id="CLU_154867_0_0_1"/>